<accession>A0ABY9RSH3</accession>
<dbReference type="InterPro" id="IPR011075">
    <property type="entry name" value="TetR_C"/>
</dbReference>
<dbReference type="RefSeq" id="WP_309547893.1">
    <property type="nucleotide sequence ID" value="NZ_CP133762.1"/>
</dbReference>
<feature type="DNA-binding region" description="H-T-H motif" evidence="4">
    <location>
        <begin position="34"/>
        <end position="53"/>
    </location>
</feature>
<evidence type="ECO:0000256" key="4">
    <source>
        <dbReference type="PROSITE-ProRule" id="PRU00335"/>
    </source>
</evidence>
<evidence type="ECO:0000313" key="6">
    <source>
        <dbReference type="EMBL" id="WMX44189.1"/>
    </source>
</evidence>
<reference evidence="6 7" key="1">
    <citation type="submission" date="2023-09" db="EMBL/GenBank/DDBJ databases">
        <title>Complete genome of Streptomyces roseicoloratus T14.</title>
        <authorList>
            <person name="Bashizi T."/>
            <person name="Kim M.-J."/>
            <person name="Lee G."/>
            <person name="Tagele S.B."/>
            <person name="Shin J.-H."/>
        </authorList>
    </citation>
    <scope>NUCLEOTIDE SEQUENCE [LARGE SCALE GENOMIC DNA]</scope>
    <source>
        <strain evidence="6 7">T14</strain>
    </source>
</reference>
<dbReference type="EMBL" id="CP133762">
    <property type="protein sequence ID" value="WMX44189.1"/>
    <property type="molecule type" value="Genomic_DNA"/>
</dbReference>
<dbReference type="Pfam" id="PF16859">
    <property type="entry name" value="TetR_C_11"/>
    <property type="match status" value="1"/>
</dbReference>
<keyword evidence="3" id="KW-0804">Transcription</keyword>
<evidence type="ECO:0000313" key="7">
    <source>
        <dbReference type="Proteomes" id="UP001250858"/>
    </source>
</evidence>
<dbReference type="Gene3D" id="1.10.357.10">
    <property type="entry name" value="Tetracycline Repressor, domain 2"/>
    <property type="match status" value="1"/>
</dbReference>
<dbReference type="SUPFAM" id="SSF46689">
    <property type="entry name" value="Homeodomain-like"/>
    <property type="match status" value="1"/>
</dbReference>
<proteinExistence type="predicted"/>
<keyword evidence="2 4" id="KW-0238">DNA-binding</keyword>
<evidence type="ECO:0000256" key="3">
    <source>
        <dbReference type="ARBA" id="ARBA00023163"/>
    </source>
</evidence>
<evidence type="ECO:0000259" key="5">
    <source>
        <dbReference type="PROSITE" id="PS50977"/>
    </source>
</evidence>
<sequence length="196" mass="21860">MAPSGPQRRDLEARKRILASTLKLLKKEGYANLTIGEVAVDAKVGKATLYRSWPGKAELVLDAVRTRLKDVPVDETGNSTEEILRVARQALADFFCSPEVQVILPALIADTARNPELRERLREDIIEPRRARARTVLERAIERGDLPAGTDIPMLLEMWAGAMMFRSVFYDGAFDEDAIQRMVTATMSSPPRLPEA</sequence>
<evidence type="ECO:0000256" key="1">
    <source>
        <dbReference type="ARBA" id="ARBA00023015"/>
    </source>
</evidence>
<dbReference type="PROSITE" id="PS50977">
    <property type="entry name" value="HTH_TETR_2"/>
    <property type="match status" value="1"/>
</dbReference>
<keyword evidence="1" id="KW-0805">Transcription regulation</keyword>
<dbReference type="Gene3D" id="1.10.10.60">
    <property type="entry name" value="Homeodomain-like"/>
    <property type="match status" value="1"/>
</dbReference>
<dbReference type="InterPro" id="IPR036271">
    <property type="entry name" value="Tet_transcr_reg_TetR-rel_C_sf"/>
</dbReference>
<dbReference type="Proteomes" id="UP001250858">
    <property type="component" value="Chromosome"/>
</dbReference>
<dbReference type="InterPro" id="IPR001647">
    <property type="entry name" value="HTH_TetR"/>
</dbReference>
<dbReference type="PANTHER" id="PTHR30055">
    <property type="entry name" value="HTH-TYPE TRANSCRIPTIONAL REGULATOR RUTR"/>
    <property type="match status" value="1"/>
</dbReference>
<dbReference type="InterPro" id="IPR009057">
    <property type="entry name" value="Homeodomain-like_sf"/>
</dbReference>
<gene>
    <name evidence="6" type="ORF">RGF97_04010</name>
</gene>
<dbReference type="Pfam" id="PF00440">
    <property type="entry name" value="TetR_N"/>
    <property type="match status" value="1"/>
</dbReference>
<protein>
    <submittedName>
        <fullName evidence="6">TetR/AcrR family transcriptional regulator</fullName>
    </submittedName>
</protein>
<keyword evidence="7" id="KW-1185">Reference proteome</keyword>
<dbReference type="PANTHER" id="PTHR30055:SF148">
    <property type="entry name" value="TETR-FAMILY TRANSCRIPTIONAL REGULATOR"/>
    <property type="match status" value="1"/>
</dbReference>
<evidence type="ECO:0000256" key="2">
    <source>
        <dbReference type="ARBA" id="ARBA00023125"/>
    </source>
</evidence>
<name>A0ABY9RSH3_9ACTN</name>
<dbReference type="SUPFAM" id="SSF48498">
    <property type="entry name" value="Tetracyclin repressor-like, C-terminal domain"/>
    <property type="match status" value="1"/>
</dbReference>
<dbReference type="InterPro" id="IPR050109">
    <property type="entry name" value="HTH-type_TetR-like_transc_reg"/>
</dbReference>
<organism evidence="6 7">
    <name type="scientific">Streptomyces roseicoloratus</name>
    <dbReference type="NCBI Taxonomy" id="2508722"/>
    <lineage>
        <taxon>Bacteria</taxon>
        <taxon>Bacillati</taxon>
        <taxon>Actinomycetota</taxon>
        <taxon>Actinomycetes</taxon>
        <taxon>Kitasatosporales</taxon>
        <taxon>Streptomycetaceae</taxon>
        <taxon>Streptomyces</taxon>
    </lineage>
</organism>
<feature type="domain" description="HTH tetR-type" evidence="5">
    <location>
        <begin position="11"/>
        <end position="71"/>
    </location>
</feature>